<evidence type="ECO:0000256" key="1">
    <source>
        <dbReference type="ARBA" id="ARBA00009995"/>
    </source>
</evidence>
<dbReference type="SUPFAM" id="SSF53756">
    <property type="entry name" value="UDP-Glycosyltransferase/glycogen phosphorylase"/>
    <property type="match status" value="1"/>
</dbReference>
<evidence type="ECO:0000256" key="2">
    <source>
        <dbReference type="ARBA" id="ARBA00022679"/>
    </source>
</evidence>
<dbReference type="PANTHER" id="PTHR48047:SF185">
    <property type="entry name" value="GLYCOSYLTRANSFERASE"/>
    <property type="match status" value="1"/>
</dbReference>
<proteinExistence type="inferred from homology"/>
<dbReference type="GO" id="GO:0035251">
    <property type="term" value="F:UDP-glucosyltransferase activity"/>
    <property type="evidence" value="ECO:0007669"/>
    <property type="project" value="TreeGrafter"/>
</dbReference>
<reference evidence="6 7" key="1">
    <citation type="submission" date="2024-01" db="EMBL/GenBank/DDBJ databases">
        <title>Genome assemblies of Stephania.</title>
        <authorList>
            <person name="Yang L."/>
        </authorList>
    </citation>
    <scope>NUCLEOTIDE SEQUENCE [LARGE SCALE GENOMIC DNA]</scope>
    <source>
        <strain evidence="6">YNDBR</strain>
        <tissue evidence="6">Leaf</tissue>
    </source>
</reference>
<accession>A0AAP0HHH0</accession>
<organism evidence="6 7">
    <name type="scientific">Stephania yunnanensis</name>
    <dbReference type="NCBI Taxonomy" id="152371"/>
    <lineage>
        <taxon>Eukaryota</taxon>
        <taxon>Viridiplantae</taxon>
        <taxon>Streptophyta</taxon>
        <taxon>Embryophyta</taxon>
        <taxon>Tracheophyta</taxon>
        <taxon>Spermatophyta</taxon>
        <taxon>Magnoliopsida</taxon>
        <taxon>Ranunculales</taxon>
        <taxon>Menispermaceae</taxon>
        <taxon>Menispermoideae</taxon>
        <taxon>Cissampelideae</taxon>
        <taxon>Stephania</taxon>
    </lineage>
</organism>
<dbReference type="InterPro" id="IPR002213">
    <property type="entry name" value="UDP_glucos_trans"/>
</dbReference>
<dbReference type="EMBL" id="JBBNAF010000014">
    <property type="protein sequence ID" value="KAK9084526.1"/>
    <property type="molecule type" value="Genomic_DNA"/>
</dbReference>
<dbReference type="InterPro" id="IPR035595">
    <property type="entry name" value="UDP_glycos_trans_CS"/>
</dbReference>
<keyword evidence="2 3" id="KW-0808">Transferase</keyword>
<protein>
    <recommendedName>
        <fullName evidence="4">Glycosyltransferase</fullName>
        <ecNumber evidence="4">2.4.1.-</ecNumber>
    </recommendedName>
</protein>
<dbReference type="PROSITE" id="PS00375">
    <property type="entry name" value="UDPGT"/>
    <property type="match status" value="1"/>
</dbReference>
<dbReference type="FunFam" id="3.40.50.2000:FF:000060">
    <property type="entry name" value="Glycosyltransferase"/>
    <property type="match status" value="1"/>
</dbReference>
<feature type="domain" description="Glycosyltransferase N-terminal" evidence="5">
    <location>
        <begin position="20"/>
        <end position="257"/>
    </location>
</feature>
<gene>
    <name evidence="6" type="ORF">Syun_031542</name>
</gene>
<evidence type="ECO:0000313" key="7">
    <source>
        <dbReference type="Proteomes" id="UP001420932"/>
    </source>
</evidence>
<keyword evidence="7" id="KW-1185">Reference proteome</keyword>
<dbReference type="EC" id="2.4.1.-" evidence="4"/>
<dbReference type="InterPro" id="IPR058980">
    <property type="entry name" value="Glyco_transf_N"/>
</dbReference>
<evidence type="ECO:0000259" key="5">
    <source>
        <dbReference type="Pfam" id="PF26168"/>
    </source>
</evidence>
<comment type="caution">
    <text evidence="6">The sequence shown here is derived from an EMBL/GenBank/DDBJ whole genome shotgun (WGS) entry which is preliminary data.</text>
</comment>
<dbReference type="AlphaFoldDB" id="A0AAP0HHH0"/>
<keyword evidence="3" id="KW-0328">Glycosyltransferase</keyword>
<evidence type="ECO:0000256" key="3">
    <source>
        <dbReference type="RuleBase" id="RU003718"/>
    </source>
</evidence>
<dbReference type="Gene3D" id="3.40.50.2000">
    <property type="entry name" value="Glycogen Phosphorylase B"/>
    <property type="match status" value="2"/>
</dbReference>
<evidence type="ECO:0000256" key="4">
    <source>
        <dbReference type="RuleBase" id="RU362057"/>
    </source>
</evidence>
<evidence type="ECO:0000313" key="6">
    <source>
        <dbReference type="EMBL" id="KAK9084526.1"/>
    </source>
</evidence>
<dbReference type="Pfam" id="PF26168">
    <property type="entry name" value="Glyco_transf_N"/>
    <property type="match status" value="1"/>
</dbReference>
<sequence length="482" mass="53352">MEESSQSEQPAADDHSQSQCHIVVFPFMAHGHTIPMLHLSKALSRRGVEVTVITTPSNAPSLLPHIAKHPKVQLHQIPFPSSLGSCENSTANHLPAFLQASRGLQEPFDHLLRHLSEAGRLPTCVISDFFLGWTLSSCRAYGIPRLVFHGMGVMSMAISKTIWTTMPHLKASSDTDPLHMPNLDLPFTLSRADLSDMLSAPTHDDAFSKFVSETGEADADSWGVIVNSFLEMESAHVASFEAFYRRRGAKAWCVGPLSLIDQEEEEEEEEEECYYMRWMREQAVSSSSSVVYAAFGTQAQVSDEQLEEVAQGLRMSGYAFMLVVRSKTWKPQPQPQPQPEPNNNGGLIVSEWVDQRRILGHRAIGGFMSHCGWNSVMESLSAGVPILAWPMTADQPQNAKLVVDGLGAGVWMPNYYNNKTSVMIGRESIRDGVRELMEGSSSLKERAQALSRAARHAVQEGGSSYHTMTALLHNLRQPCRPL</sequence>
<dbReference type="CDD" id="cd03784">
    <property type="entry name" value="GT1_Gtf-like"/>
    <property type="match status" value="1"/>
</dbReference>
<comment type="similarity">
    <text evidence="1 3">Belongs to the UDP-glycosyltransferase family.</text>
</comment>
<dbReference type="PANTHER" id="PTHR48047">
    <property type="entry name" value="GLYCOSYLTRANSFERASE"/>
    <property type="match status" value="1"/>
</dbReference>
<dbReference type="Proteomes" id="UP001420932">
    <property type="component" value="Unassembled WGS sequence"/>
</dbReference>
<dbReference type="Pfam" id="PF00201">
    <property type="entry name" value="UDPGT"/>
    <property type="match status" value="1"/>
</dbReference>
<name>A0AAP0HHH0_9MAGN</name>